<evidence type="ECO:0000313" key="3">
    <source>
        <dbReference type="Proteomes" id="UP001214043"/>
    </source>
</evidence>
<dbReference type="EMBL" id="CP118166">
    <property type="protein sequence ID" value="WDI32721.1"/>
    <property type="molecule type" value="Genomic_DNA"/>
</dbReference>
<dbReference type="RefSeq" id="WP_274494660.1">
    <property type="nucleotide sequence ID" value="NZ_CP118166.1"/>
</dbReference>
<accession>A0AAE9ZKA2</accession>
<sequence>MRKKPAPSGQKISTKPYWITRKDQITCLASAVRLDILDHLVGAGPMSIKELAYEIGMKPSALYHHFAQLQEVDLIFESGTRIVNRKSEKLYATPSRKMRLLKALGDPSHAEEMQLIVSALARRIDREFADGLDNEDRKTSGVGRNLGFYRAMNRPSKATLREINKKLDEIADLLWEEKDPNQPMISLSWVMAPLETD</sequence>
<name>A0AAE9ZKA2_9PROT</name>
<proteinExistence type="predicted"/>
<dbReference type="InterPro" id="IPR001845">
    <property type="entry name" value="HTH_ArsR_DNA-bd_dom"/>
</dbReference>
<dbReference type="GO" id="GO:0003700">
    <property type="term" value="F:DNA-binding transcription factor activity"/>
    <property type="evidence" value="ECO:0007669"/>
    <property type="project" value="InterPro"/>
</dbReference>
<protein>
    <submittedName>
        <fullName evidence="2">Helix-turn-helix domain-containing protein</fullName>
    </submittedName>
</protein>
<dbReference type="CDD" id="cd00090">
    <property type="entry name" value="HTH_ARSR"/>
    <property type="match status" value="1"/>
</dbReference>
<reference evidence="2" key="1">
    <citation type="submission" date="2023-02" db="EMBL/GenBank/DDBJ databases">
        <title>Genome sequence of Hyphococcus flavus.</title>
        <authorList>
            <person name="Rong J.-C."/>
            <person name="Zhao Q."/>
            <person name="Yi M."/>
            <person name="Wu J.-Y."/>
        </authorList>
    </citation>
    <scope>NUCLEOTIDE SEQUENCE</scope>
    <source>
        <strain evidence="2">MCCC 1K03223</strain>
    </source>
</reference>
<keyword evidence="3" id="KW-1185">Reference proteome</keyword>
<dbReference type="SUPFAM" id="SSF46785">
    <property type="entry name" value="Winged helix' DNA-binding domain"/>
    <property type="match status" value="1"/>
</dbReference>
<dbReference type="AlphaFoldDB" id="A0AAE9ZKA2"/>
<dbReference type="Pfam" id="PF12840">
    <property type="entry name" value="HTH_20"/>
    <property type="match status" value="1"/>
</dbReference>
<dbReference type="Proteomes" id="UP001214043">
    <property type="component" value="Chromosome"/>
</dbReference>
<organism evidence="2 3">
    <name type="scientific">Hyphococcus flavus</name>
    <dbReference type="NCBI Taxonomy" id="1866326"/>
    <lineage>
        <taxon>Bacteria</taxon>
        <taxon>Pseudomonadati</taxon>
        <taxon>Pseudomonadota</taxon>
        <taxon>Alphaproteobacteria</taxon>
        <taxon>Parvularculales</taxon>
        <taxon>Parvularculaceae</taxon>
        <taxon>Hyphococcus</taxon>
    </lineage>
</organism>
<gene>
    <name evidence="2" type="ORF">PUV54_05865</name>
</gene>
<feature type="domain" description="HTH arsR-type" evidence="1">
    <location>
        <begin position="24"/>
        <end position="106"/>
    </location>
</feature>
<dbReference type="InterPro" id="IPR011991">
    <property type="entry name" value="ArsR-like_HTH"/>
</dbReference>
<dbReference type="InterPro" id="IPR036390">
    <property type="entry name" value="WH_DNA-bd_sf"/>
</dbReference>
<dbReference type="KEGG" id="hfl:PUV54_05865"/>
<dbReference type="SMART" id="SM00418">
    <property type="entry name" value="HTH_ARSR"/>
    <property type="match status" value="1"/>
</dbReference>
<dbReference type="Gene3D" id="1.10.10.10">
    <property type="entry name" value="Winged helix-like DNA-binding domain superfamily/Winged helix DNA-binding domain"/>
    <property type="match status" value="1"/>
</dbReference>
<dbReference type="InterPro" id="IPR036388">
    <property type="entry name" value="WH-like_DNA-bd_sf"/>
</dbReference>
<evidence type="ECO:0000313" key="2">
    <source>
        <dbReference type="EMBL" id="WDI32721.1"/>
    </source>
</evidence>
<evidence type="ECO:0000259" key="1">
    <source>
        <dbReference type="SMART" id="SM00418"/>
    </source>
</evidence>